<evidence type="ECO:0000256" key="10">
    <source>
        <dbReference type="RuleBase" id="RU003662"/>
    </source>
</evidence>
<evidence type="ECO:0000256" key="8">
    <source>
        <dbReference type="ARBA" id="ARBA00049047"/>
    </source>
</evidence>
<evidence type="ECO:0000256" key="9">
    <source>
        <dbReference type="HAMAP-Rule" id="MF_00131"/>
    </source>
</evidence>
<comment type="subunit">
    <text evidence="3 9">Tetramer of two alpha and two beta chains.</text>
</comment>
<evidence type="ECO:0000256" key="6">
    <source>
        <dbReference type="ARBA" id="ARBA00023141"/>
    </source>
</evidence>
<evidence type="ECO:0000256" key="2">
    <source>
        <dbReference type="ARBA" id="ARBA00004733"/>
    </source>
</evidence>
<dbReference type="PANTHER" id="PTHR43406:SF1">
    <property type="entry name" value="TRYPTOPHAN SYNTHASE ALPHA CHAIN, CHLOROPLASTIC"/>
    <property type="match status" value="1"/>
</dbReference>
<reference key="1">
    <citation type="submission" date="2017-08" db="EMBL/GenBank/DDBJ databases">
        <title>A dynamic microbial community with high functional redundancy inhabits the cold, oxic subseafloor aquifer.</title>
        <authorList>
            <person name="Tully B.J."/>
            <person name="Wheat C.G."/>
            <person name="Glazer B.T."/>
            <person name="Huber J.A."/>
        </authorList>
    </citation>
    <scope>NUCLEOTIDE SEQUENCE [LARGE SCALE GENOMIC DNA]</scope>
</reference>
<dbReference type="NCBIfam" id="TIGR00262">
    <property type="entry name" value="trpA"/>
    <property type="match status" value="1"/>
</dbReference>
<evidence type="ECO:0000256" key="3">
    <source>
        <dbReference type="ARBA" id="ARBA00011270"/>
    </source>
</evidence>
<keyword evidence="6 9" id="KW-0057">Aromatic amino acid biosynthesis</keyword>
<dbReference type="Pfam" id="PF00290">
    <property type="entry name" value="Trp_syntA"/>
    <property type="match status" value="1"/>
</dbReference>
<accession>A0A2A4YWX4</accession>
<comment type="caution">
    <text evidence="11">The sequence shown here is derived from an EMBL/GenBank/DDBJ whole genome shotgun (WGS) entry which is preliminary data.</text>
</comment>
<comment type="pathway">
    <text evidence="2 9">Amino-acid biosynthesis; L-tryptophan biosynthesis; L-tryptophan from chorismate: step 5/5.</text>
</comment>
<name>A0A2A4YWX4_9PROT</name>
<dbReference type="EC" id="4.2.1.20" evidence="9"/>
<evidence type="ECO:0000256" key="5">
    <source>
        <dbReference type="ARBA" id="ARBA00022822"/>
    </source>
</evidence>
<reference evidence="11" key="2">
    <citation type="journal article" date="2018" name="ISME J.">
        <title>A dynamic microbial community with high functional redundancy inhabits the cold, oxic subseafloor aquifer.</title>
        <authorList>
            <person name="Tully B.J."/>
            <person name="Wheat C.G."/>
            <person name="Glazer B.T."/>
            <person name="Huber J.A."/>
        </authorList>
    </citation>
    <scope>NUCLEOTIDE SEQUENCE</scope>
    <source>
        <strain evidence="11">NORP83</strain>
    </source>
</reference>
<dbReference type="InterPro" id="IPR002028">
    <property type="entry name" value="Trp_synthase_suA"/>
</dbReference>
<evidence type="ECO:0000256" key="4">
    <source>
        <dbReference type="ARBA" id="ARBA00022605"/>
    </source>
</evidence>
<evidence type="ECO:0000256" key="7">
    <source>
        <dbReference type="ARBA" id="ARBA00023239"/>
    </source>
</evidence>
<dbReference type="InterPro" id="IPR011060">
    <property type="entry name" value="RibuloseP-bd_barrel"/>
</dbReference>
<comment type="catalytic activity">
    <reaction evidence="8 9">
        <text>(1S,2R)-1-C-(indol-3-yl)glycerol 3-phosphate + L-serine = D-glyceraldehyde 3-phosphate + L-tryptophan + H2O</text>
        <dbReference type="Rhea" id="RHEA:10532"/>
        <dbReference type="ChEBI" id="CHEBI:15377"/>
        <dbReference type="ChEBI" id="CHEBI:33384"/>
        <dbReference type="ChEBI" id="CHEBI:57912"/>
        <dbReference type="ChEBI" id="CHEBI:58866"/>
        <dbReference type="ChEBI" id="CHEBI:59776"/>
        <dbReference type="EC" id="4.2.1.20"/>
    </reaction>
</comment>
<dbReference type="EMBL" id="NVUS01000019">
    <property type="protein sequence ID" value="PCI98807.1"/>
    <property type="molecule type" value="Genomic_DNA"/>
</dbReference>
<gene>
    <name evidence="9" type="primary">trpA</name>
    <name evidence="11" type="ORF">COB13_13100</name>
</gene>
<dbReference type="GO" id="GO:0004834">
    <property type="term" value="F:tryptophan synthase activity"/>
    <property type="evidence" value="ECO:0007669"/>
    <property type="project" value="UniProtKB-UniRule"/>
</dbReference>
<dbReference type="AlphaFoldDB" id="A0A2A4YWX4"/>
<keyword evidence="4 9" id="KW-0028">Amino-acid biosynthesis</keyword>
<dbReference type="PANTHER" id="PTHR43406">
    <property type="entry name" value="TRYPTOPHAN SYNTHASE, ALPHA CHAIN"/>
    <property type="match status" value="1"/>
</dbReference>
<feature type="active site" description="Proton acceptor" evidence="9">
    <location>
        <position position="53"/>
    </location>
</feature>
<organism evidence="11">
    <name type="scientific">OCS116 cluster bacterium</name>
    <dbReference type="NCBI Taxonomy" id="2030921"/>
    <lineage>
        <taxon>Bacteria</taxon>
        <taxon>Pseudomonadati</taxon>
        <taxon>Pseudomonadota</taxon>
        <taxon>Alphaproteobacteria</taxon>
        <taxon>OCS116 cluster</taxon>
    </lineage>
</organism>
<dbReference type="CDD" id="cd04724">
    <property type="entry name" value="Tryptophan_synthase_alpha"/>
    <property type="match status" value="1"/>
</dbReference>
<comment type="similarity">
    <text evidence="9 10">Belongs to the TrpA family.</text>
</comment>
<evidence type="ECO:0000256" key="1">
    <source>
        <dbReference type="ARBA" id="ARBA00003365"/>
    </source>
</evidence>
<proteinExistence type="inferred from homology"/>
<dbReference type="FunFam" id="3.20.20.70:FF:000037">
    <property type="entry name" value="Tryptophan synthase alpha chain"/>
    <property type="match status" value="1"/>
</dbReference>
<sequence>MTNFTTRLDAKFQQCKAQGHAALNCFITAGDPNYDDALKMLKLLPAAGADVIELGMPFTDPAAEGVTIQLSYERALAAGQTVTKTLQMVREFRKDNQDTPIVLMGYYNPIYHMGCDKFLDQAKEAGVDGLIIVDLPPEADDELCLPAIENGINFIRLATPTTDAKRLPRVLQNTSGFLYYVSINGITGTATPDFSVVENALIPIKAATDLPIAVGFGIRTPEHAAAVAKFADGVVVGSALVNIIPNTMDKNGKATAETFEQLTNLTKSLKQAIINAR</sequence>
<dbReference type="HAMAP" id="MF_00131">
    <property type="entry name" value="Trp_synth_alpha"/>
    <property type="match status" value="1"/>
</dbReference>
<dbReference type="SUPFAM" id="SSF51366">
    <property type="entry name" value="Ribulose-phoshate binding barrel"/>
    <property type="match status" value="1"/>
</dbReference>
<dbReference type="Gene3D" id="3.20.20.70">
    <property type="entry name" value="Aldolase class I"/>
    <property type="match status" value="1"/>
</dbReference>
<protein>
    <recommendedName>
        <fullName evidence="9">Tryptophan synthase alpha chain</fullName>
        <ecNumber evidence="9">4.2.1.20</ecNumber>
    </recommendedName>
</protein>
<evidence type="ECO:0000313" key="11">
    <source>
        <dbReference type="EMBL" id="PCI98807.1"/>
    </source>
</evidence>
<dbReference type="InterPro" id="IPR013785">
    <property type="entry name" value="Aldolase_TIM"/>
</dbReference>
<keyword evidence="7 9" id="KW-0456">Lyase</keyword>
<comment type="function">
    <text evidence="1 9">The alpha subunit is responsible for the aldol cleavage of indoleglycerol phosphate to indole and glyceraldehyde 3-phosphate.</text>
</comment>
<keyword evidence="5 9" id="KW-0822">Tryptophan biosynthesis</keyword>
<dbReference type="UniPathway" id="UPA00035">
    <property type="reaction ID" value="UER00044"/>
</dbReference>
<dbReference type="GO" id="GO:0005829">
    <property type="term" value="C:cytosol"/>
    <property type="evidence" value="ECO:0007669"/>
    <property type="project" value="TreeGrafter"/>
</dbReference>
<feature type="active site" description="Proton acceptor" evidence="9">
    <location>
        <position position="64"/>
    </location>
</feature>